<gene>
    <name evidence="4" type="ORF">CYMTET_35748</name>
</gene>
<dbReference type="GO" id="GO:0004560">
    <property type="term" value="F:alpha-L-fucosidase activity"/>
    <property type="evidence" value="ECO:0007669"/>
    <property type="project" value="TreeGrafter"/>
</dbReference>
<protein>
    <submittedName>
        <fullName evidence="4">Uncharacterized protein</fullName>
    </submittedName>
</protein>
<dbReference type="InterPro" id="IPR008928">
    <property type="entry name" value="6-hairpin_glycosidase_sf"/>
</dbReference>
<dbReference type="InterPro" id="IPR012341">
    <property type="entry name" value="6hp_glycosidase-like_sf"/>
</dbReference>
<reference evidence="4 5" key="1">
    <citation type="journal article" date="2015" name="Genome Biol. Evol.">
        <title>Comparative Genomics of a Bacterivorous Green Alga Reveals Evolutionary Causalities and Consequences of Phago-Mixotrophic Mode of Nutrition.</title>
        <authorList>
            <person name="Burns J.A."/>
            <person name="Paasch A."/>
            <person name="Narechania A."/>
            <person name="Kim E."/>
        </authorList>
    </citation>
    <scope>NUCLEOTIDE SEQUENCE [LARGE SCALE GENOMIC DNA]</scope>
    <source>
        <strain evidence="4 5">PLY_AMNH</strain>
    </source>
</reference>
<comment type="caution">
    <text evidence="4">The sequence shown here is derived from an EMBL/GenBank/DDBJ whole genome shotgun (WGS) entry which is preliminary data.</text>
</comment>
<dbReference type="Gene3D" id="1.50.10.10">
    <property type="match status" value="1"/>
</dbReference>
<organism evidence="4 5">
    <name type="scientific">Cymbomonas tetramitiformis</name>
    <dbReference type="NCBI Taxonomy" id="36881"/>
    <lineage>
        <taxon>Eukaryota</taxon>
        <taxon>Viridiplantae</taxon>
        <taxon>Chlorophyta</taxon>
        <taxon>Pyramimonadophyceae</taxon>
        <taxon>Pyramimonadales</taxon>
        <taxon>Pyramimonadaceae</taxon>
        <taxon>Cymbomonas</taxon>
    </lineage>
</organism>
<dbReference type="PANTHER" id="PTHR31084:SF0">
    <property type="entry name" value="ALPHA-L-FUCOSIDASE 2"/>
    <property type="match status" value="1"/>
</dbReference>
<dbReference type="Pfam" id="PF22124">
    <property type="entry name" value="Glyco_hydro_95_cat"/>
    <property type="match status" value="1"/>
</dbReference>
<dbReference type="AlphaFoldDB" id="A0AAE0F8M8"/>
<accession>A0AAE0F8M8</accession>
<dbReference type="SUPFAM" id="SSF48208">
    <property type="entry name" value="Six-hairpin glycosidases"/>
    <property type="match status" value="1"/>
</dbReference>
<dbReference type="EMBL" id="LGRX02022864">
    <property type="protein sequence ID" value="KAK3255058.1"/>
    <property type="molecule type" value="Genomic_DNA"/>
</dbReference>
<dbReference type="GO" id="GO:0005975">
    <property type="term" value="P:carbohydrate metabolic process"/>
    <property type="evidence" value="ECO:0007669"/>
    <property type="project" value="InterPro"/>
</dbReference>
<evidence type="ECO:0000259" key="2">
    <source>
        <dbReference type="Pfam" id="PF21307"/>
    </source>
</evidence>
<evidence type="ECO:0000313" key="5">
    <source>
        <dbReference type="Proteomes" id="UP001190700"/>
    </source>
</evidence>
<feature type="chain" id="PRO_5042131147" evidence="1">
    <location>
        <begin position="24"/>
        <end position="867"/>
    </location>
</feature>
<dbReference type="PANTHER" id="PTHR31084">
    <property type="entry name" value="ALPHA-L-FUCOSIDASE 2"/>
    <property type="match status" value="1"/>
</dbReference>
<proteinExistence type="predicted"/>
<feature type="signal peptide" evidence="1">
    <location>
        <begin position="1"/>
        <end position="23"/>
    </location>
</feature>
<feature type="domain" description="Alpha fucosidase A-like C-terminal" evidence="2">
    <location>
        <begin position="729"/>
        <end position="778"/>
    </location>
</feature>
<dbReference type="InterPro" id="IPR049053">
    <property type="entry name" value="AFCA-like_C"/>
</dbReference>
<feature type="domain" description="Glycosyl hydrolase family 95 catalytic" evidence="3">
    <location>
        <begin position="343"/>
        <end position="672"/>
    </location>
</feature>
<evidence type="ECO:0000256" key="1">
    <source>
        <dbReference type="SAM" id="SignalP"/>
    </source>
</evidence>
<dbReference type="InterPro" id="IPR054363">
    <property type="entry name" value="GH95_cat"/>
</dbReference>
<evidence type="ECO:0000259" key="3">
    <source>
        <dbReference type="Pfam" id="PF22124"/>
    </source>
</evidence>
<dbReference type="Proteomes" id="UP001190700">
    <property type="component" value="Unassembled WGS sequence"/>
</dbReference>
<keyword evidence="5" id="KW-1185">Reference proteome</keyword>
<keyword evidence="1" id="KW-0732">Signal</keyword>
<sequence length="867" mass="96428">MTALYAWCAVSLMTLCSVPLCGALWDWQSFRGYQRSMETDDERGQPSVELPSSTVPEKRLHPRLSAKVDWASFLGKHDLLWNFTGTDEELPSKWTEAPFFGNGFLGGSIRVLQEKGKLKIRFHVGRGDIWDKRAGKSKLSQKNNFQYDRPRLPVGYFDLILKGSTVVSGEISLSLYDAVVTGVVKTDVTEVQFEAYAPTTPGVLVVQLKRQHPAEWDADPPAWQWVPEISAAPSWHLGFAKEGTVEIPKGWEKAKGGYKPNPYPPERREAAGGISVSEQTLLAGAEAASRAVQSALVEDSEALKERHKQWWHQFYGEGALLSIPETWMEGFYYIQMYKLGSMMRSGGPIVDLNGPWLFTPTSWADLHWDLNVQLTYLPILTANRLELGEPLLRFFNSSAVRASLRENVPKAHRKGSMALPSSGSSDDALSSCYWSFAKGDCTVQPGGHKGAIIGNLLWMCHVMFLQYRYSMDESILFTVLYPVLHEAAAHHITLLKKDRTGRLSLPVAASPEYKTNGPNTNYDLALLRWGLQTLLWVGTEVAERQHQGLSGLPVLEPVPAMEKWRKTLDKLHYYPRDGATGYNIAEGVPLQVGQRHFSHLLMFYPLALETWEDLEARPLLEKSVDHWARLCKLDRDGSPESCAGYSLTGAASFSSLMNRADAALGNITNLLHLTPRWYKQQGKKLVGMGATLGENTFYGERCKKVWSQPCPCMETPLHAADALQGMLLQSGAGVVDVFPAVPSAWKQASFHRLRAEGAFLVSARWTGGNTEVVGVESLFGWGNTEVVGVESLFGGTCIVRTRILGEVEAYPSNVTVKEVKQGVHSVDLPRGTMVLLFQVGALKRGDSFFDISPVVSIKEQEHYWGKH</sequence>
<dbReference type="Pfam" id="PF21307">
    <property type="entry name" value="Glyco_hydro_95_C"/>
    <property type="match status" value="1"/>
</dbReference>
<name>A0AAE0F8M8_9CHLO</name>
<evidence type="ECO:0000313" key="4">
    <source>
        <dbReference type="EMBL" id="KAK3255058.1"/>
    </source>
</evidence>